<evidence type="ECO:0000313" key="2">
    <source>
        <dbReference type="EMBL" id="MBW7570765.1"/>
    </source>
</evidence>
<keyword evidence="3" id="KW-1185">Reference proteome</keyword>
<feature type="transmembrane region" description="Helical" evidence="1">
    <location>
        <begin position="32"/>
        <end position="51"/>
    </location>
</feature>
<comment type="caution">
    <text evidence="2">The sequence shown here is derived from an EMBL/GenBank/DDBJ whole genome shotgun (WGS) entry which is preliminary data.</text>
</comment>
<dbReference type="InterPro" id="IPR007313">
    <property type="entry name" value="FxsA"/>
</dbReference>
<gene>
    <name evidence="2" type="ORF">J5V48_07655</name>
</gene>
<feature type="transmembrane region" description="Helical" evidence="1">
    <location>
        <begin position="6"/>
        <end position="25"/>
    </location>
</feature>
<name>A0ABS7DHJ6_9GAMM</name>
<organism evidence="2 3">
    <name type="scientific">Succinivibrio faecicola</name>
    <dbReference type="NCBI Taxonomy" id="2820300"/>
    <lineage>
        <taxon>Bacteria</taxon>
        <taxon>Pseudomonadati</taxon>
        <taxon>Pseudomonadota</taxon>
        <taxon>Gammaproteobacteria</taxon>
        <taxon>Aeromonadales</taxon>
        <taxon>Succinivibrionaceae</taxon>
        <taxon>Succinivibrio</taxon>
    </lineage>
</organism>
<dbReference type="Pfam" id="PF04186">
    <property type="entry name" value="FxsA"/>
    <property type="match status" value="1"/>
</dbReference>
<evidence type="ECO:0000256" key="1">
    <source>
        <dbReference type="SAM" id="Phobius"/>
    </source>
</evidence>
<dbReference type="EMBL" id="JAGFNY010000028">
    <property type="protein sequence ID" value="MBW7570765.1"/>
    <property type="molecule type" value="Genomic_DNA"/>
</dbReference>
<dbReference type="RefSeq" id="WP_219937988.1">
    <property type="nucleotide sequence ID" value="NZ_JAGFNY010000028.1"/>
</dbReference>
<evidence type="ECO:0000313" key="3">
    <source>
        <dbReference type="Proteomes" id="UP000731465"/>
    </source>
</evidence>
<accession>A0ABS7DHJ6</accession>
<protein>
    <submittedName>
        <fullName evidence="2">FxsA family protein</fullName>
    </submittedName>
</protein>
<keyword evidence="1" id="KW-0812">Transmembrane</keyword>
<keyword evidence="1" id="KW-1133">Transmembrane helix</keyword>
<dbReference type="Proteomes" id="UP000731465">
    <property type="component" value="Unassembled WGS sequence"/>
</dbReference>
<reference evidence="2 3" key="1">
    <citation type="submission" date="2021-03" db="EMBL/GenBank/DDBJ databases">
        <title>Succinivibrio sp. nov. isolated from feces of cow.</title>
        <authorList>
            <person name="Choi J.-Y."/>
        </authorList>
    </citation>
    <scope>NUCLEOTIDE SEQUENCE [LARGE SCALE GENOMIC DNA]</scope>
    <source>
        <strain evidence="2 3">AGMB01872</strain>
    </source>
</reference>
<proteinExistence type="predicted"/>
<keyword evidence="1" id="KW-0472">Membrane</keyword>
<sequence length="141" mass="15754">MNRNLFWIVFVILMLELFSIIKVGAAIGALNAIFLLIADVVLGIWLVKNSFRSLIGNLALNPLSFSKSKNSLLVFAGLLFAFPGFITDIIALTLALYALLFKRDMKANHANMDDIFSESKYHYSKGRTIDGTAVHEDKNDR</sequence>
<feature type="transmembrane region" description="Helical" evidence="1">
    <location>
        <begin position="71"/>
        <end position="100"/>
    </location>
</feature>
<dbReference type="NCBIfam" id="NF008528">
    <property type="entry name" value="PRK11463.1-2"/>
    <property type="match status" value="1"/>
</dbReference>